<dbReference type="EMBL" id="NFLC01000009">
    <property type="protein sequence ID" value="OUQ10526.1"/>
    <property type="molecule type" value="Genomic_DNA"/>
</dbReference>
<gene>
    <name evidence="1" type="ORF">B5E88_06075</name>
</gene>
<evidence type="ECO:0000313" key="1">
    <source>
        <dbReference type="EMBL" id="OUQ10526.1"/>
    </source>
</evidence>
<dbReference type="SUPFAM" id="SSF51695">
    <property type="entry name" value="PLC-like phosphodiesterases"/>
    <property type="match status" value="1"/>
</dbReference>
<dbReference type="Proteomes" id="UP000196074">
    <property type="component" value="Unassembled WGS sequence"/>
</dbReference>
<accession>A0A1Y4QYW1</accession>
<sequence>MIQRVLKQAKETLKDLNKNKWRYLYTGILIQLIFGVAGSFMLRRIFGFVLLMTGQDNLNNTNIIQILLNPIGFISLIVYLILLVVLLFLEYQVFCLMILGASNQKKIAWKELFHPTHLKLNKQNIFNGLYFLVYVILGIPIANLGLSTTLTNELYIPDFITGEWSKSPTSAVLLFVGGLTLIYLAFRFLFVVPLFTLTDLNFPQIYKRSWQMTKGKLIEFFLSFTMIEFVLLLILLPVFLLSIALALILDNNGSNLFLESLLLTLINGCIFATNLFVKIGIFHLLIQNMQSFSNNLPLHNVQKKRKFASLALLFMVFASFYLGETNQLATLEYNPKIEIVGHRGYVAKAVENSVEGLRAAKKMKANYVELDLLYTKDHQFVVIHDNDLKRLAGLDKKVSDLPANKVIGLKIKQDGHTSKIVSMKDYLKIAKQLQMHLILELKPTGNEDSSYVIRFVNELKQSGMENQVKIMSLDLPTIIAVEKLDPDLDTGYVIPIQFGKLPNEPVDFYAIEDFSYRPQLAEEVHQMNKKLFVWTINSPDKIRYYLQTPIDGLITDELKTTNQTKNELGQDKSYIDRLLDLVQPLQ</sequence>
<evidence type="ECO:0000313" key="2">
    <source>
        <dbReference type="Proteomes" id="UP000196074"/>
    </source>
</evidence>
<protein>
    <submittedName>
        <fullName evidence="1">Uncharacterized protein</fullName>
    </submittedName>
</protein>
<dbReference type="Pfam" id="PF03009">
    <property type="entry name" value="GDPD"/>
    <property type="match status" value="1"/>
</dbReference>
<dbReference type="CDD" id="cd08579">
    <property type="entry name" value="GDPD_memb_like"/>
    <property type="match status" value="1"/>
</dbReference>
<dbReference type="Gene3D" id="3.20.20.190">
    <property type="entry name" value="Phosphatidylinositol (PI) phosphodiesterase"/>
    <property type="match status" value="1"/>
</dbReference>
<reference evidence="2" key="1">
    <citation type="submission" date="2017-04" db="EMBL/GenBank/DDBJ databases">
        <title>Function of individual gut microbiota members based on whole genome sequencing of pure cultures obtained from chicken caecum.</title>
        <authorList>
            <person name="Medvecky M."/>
            <person name="Cejkova D."/>
            <person name="Polansky O."/>
            <person name="Karasova D."/>
            <person name="Kubasova T."/>
            <person name="Cizek A."/>
            <person name="Rychlik I."/>
        </authorList>
    </citation>
    <scope>NUCLEOTIDE SEQUENCE [LARGE SCALE GENOMIC DNA]</scope>
    <source>
        <strain evidence="2">An144</strain>
    </source>
</reference>
<dbReference type="AlphaFoldDB" id="A0A1Y4QYW1"/>
<dbReference type="InterPro" id="IPR018476">
    <property type="entry name" value="GlyceroP-diester-Pdiesterase_M"/>
</dbReference>
<dbReference type="PANTHER" id="PTHR46211">
    <property type="entry name" value="GLYCEROPHOSPHORYL DIESTER PHOSPHODIESTERASE"/>
    <property type="match status" value="1"/>
</dbReference>
<comment type="caution">
    <text evidence="1">The sequence shown here is derived from an EMBL/GenBank/DDBJ whole genome shotgun (WGS) entry which is preliminary data.</text>
</comment>
<dbReference type="Pfam" id="PF10110">
    <property type="entry name" value="GPDPase_memb"/>
    <property type="match status" value="1"/>
</dbReference>
<dbReference type="InterPro" id="IPR017946">
    <property type="entry name" value="PLC-like_Pdiesterase_TIM-brl"/>
</dbReference>
<organism evidence="1 2">
    <name type="scientific">Enterococcus cecorum</name>
    <dbReference type="NCBI Taxonomy" id="44008"/>
    <lineage>
        <taxon>Bacteria</taxon>
        <taxon>Bacillati</taxon>
        <taxon>Bacillota</taxon>
        <taxon>Bacilli</taxon>
        <taxon>Lactobacillales</taxon>
        <taxon>Enterococcaceae</taxon>
        <taxon>Enterococcus</taxon>
    </lineage>
</organism>
<proteinExistence type="predicted"/>
<dbReference type="RefSeq" id="WP_047338538.1">
    <property type="nucleotide sequence ID" value="NZ_JAXOGD010000014.1"/>
</dbReference>
<dbReference type="GO" id="GO:0006629">
    <property type="term" value="P:lipid metabolic process"/>
    <property type="evidence" value="ECO:0007669"/>
    <property type="project" value="InterPro"/>
</dbReference>
<dbReference type="GO" id="GO:0008081">
    <property type="term" value="F:phosphoric diester hydrolase activity"/>
    <property type="evidence" value="ECO:0007669"/>
    <property type="project" value="InterPro"/>
</dbReference>
<dbReference type="InterPro" id="IPR030395">
    <property type="entry name" value="GP_PDE_dom"/>
</dbReference>
<name>A0A1Y4QYW1_9ENTE</name>
<dbReference type="PANTHER" id="PTHR46211:SF8">
    <property type="entry name" value="PHOSPHODIESTERASE"/>
    <property type="match status" value="1"/>
</dbReference>
<dbReference type="PROSITE" id="PS51704">
    <property type="entry name" value="GP_PDE"/>
    <property type="match status" value="1"/>
</dbReference>